<organism evidence="2 3">
    <name type="scientific">Novipirellula herctigrandis</name>
    <dbReference type="NCBI Taxonomy" id="2527986"/>
    <lineage>
        <taxon>Bacteria</taxon>
        <taxon>Pseudomonadati</taxon>
        <taxon>Planctomycetota</taxon>
        <taxon>Planctomycetia</taxon>
        <taxon>Pirellulales</taxon>
        <taxon>Pirellulaceae</taxon>
        <taxon>Novipirellula</taxon>
    </lineage>
</organism>
<evidence type="ECO:0000256" key="1">
    <source>
        <dbReference type="SAM" id="MobiDB-lite"/>
    </source>
</evidence>
<dbReference type="AlphaFoldDB" id="A0A5C5YX85"/>
<dbReference type="OrthoDB" id="289270at2"/>
<dbReference type="Proteomes" id="UP000315010">
    <property type="component" value="Unassembled WGS sequence"/>
</dbReference>
<comment type="caution">
    <text evidence="2">The sequence shown here is derived from an EMBL/GenBank/DDBJ whole genome shotgun (WGS) entry which is preliminary data.</text>
</comment>
<evidence type="ECO:0000313" key="3">
    <source>
        <dbReference type="Proteomes" id="UP000315010"/>
    </source>
</evidence>
<name>A0A5C5YX85_9BACT</name>
<dbReference type="RefSeq" id="WP_146394698.1">
    <property type="nucleotide sequence ID" value="NZ_SJPJ01000001.1"/>
</dbReference>
<sequence>MIQKPTTTDPILDEIHQTRREISERFGGDLRAILDDARKRQAASGRPIWSPGAANPAVQPSGEVKRFEVDDQPSPPADR</sequence>
<proteinExistence type="predicted"/>
<protein>
    <submittedName>
        <fullName evidence="2">Uncharacterized protein</fullName>
    </submittedName>
</protein>
<dbReference type="EMBL" id="SJPJ01000001">
    <property type="protein sequence ID" value="TWT79490.1"/>
    <property type="molecule type" value="Genomic_DNA"/>
</dbReference>
<evidence type="ECO:0000313" key="2">
    <source>
        <dbReference type="EMBL" id="TWT79490.1"/>
    </source>
</evidence>
<reference evidence="2 3" key="1">
    <citation type="submission" date="2019-02" db="EMBL/GenBank/DDBJ databases">
        <title>Deep-cultivation of Planctomycetes and their phenomic and genomic characterization uncovers novel biology.</title>
        <authorList>
            <person name="Wiegand S."/>
            <person name="Jogler M."/>
            <person name="Boedeker C."/>
            <person name="Pinto D."/>
            <person name="Vollmers J."/>
            <person name="Rivas-Marin E."/>
            <person name="Kohn T."/>
            <person name="Peeters S.H."/>
            <person name="Heuer A."/>
            <person name="Rast P."/>
            <person name="Oberbeckmann S."/>
            <person name="Bunk B."/>
            <person name="Jeske O."/>
            <person name="Meyerdierks A."/>
            <person name="Storesund J.E."/>
            <person name="Kallscheuer N."/>
            <person name="Luecker S."/>
            <person name="Lage O.M."/>
            <person name="Pohl T."/>
            <person name="Merkel B.J."/>
            <person name="Hornburger P."/>
            <person name="Mueller R.-W."/>
            <person name="Bruemmer F."/>
            <person name="Labrenz M."/>
            <person name="Spormann A.M."/>
            <person name="Op Den Camp H."/>
            <person name="Overmann J."/>
            <person name="Amann R."/>
            <person name="Jetten M.S.M."/>
            <person name="Mascher T."/>
            <person name="Medema M.H."/>
            <person name="Devos D.P."/>
            <person name="Kaster A.-K."/>
            <person name="Ovreas L."/>
            <person name="Rohde M."/>
            <person name="Galperin M.Y."/>
            <person name="Jogler C."/>
        </authorList>
    </citation>
    <scope>NUCLEOTIDE SEQUENCE [LARGE SCALE GENOMIC DNA]</scope>
    <source>
        <strain evidence="2 3">CA13</strain>
    </source>
</reference>
<gene>
    <name evidence="2" type="ORF">CA13_08920</name>
</gene>
<accession>A0A5C5YX85</accession>
<keyword evidence="3" id="KW-1185">Reference proteome</keyword>
<feature type="region of interest" description="Disordered" evidence="1">
    <location>
        <begin position="39"/>
        <end position="79"/>
    </location>
</feature>